<feature type="compositionally biased region" description="Basic and acidic residues" evidence="1">
    <location>
        <begin position="82"/>
        <end position="96"/>
    </location>
</feature>
<dbReference type="AlphaFoldDB" id="A0A561ETN8"/>
<organism evidence="4 5">
    <name type="scientific">Kitasatospora atroaurantiaca</name>
    <dbReference type="NCBI Taxonomy" id="285545"/>
    <lineage>
        <taxon>Bacteria</taxon>
        <taxon>Bacillati</taxon>
        <taxon>Actinomycetota</taxon>
        <taxon>Actinomycetes</taxon>
        <taxon>Kitasatosporales</taxon>
        <taxon>Streptomycetaceae</taxon>
        <taxon>Kitasatospora</taxon>
    </lineage>
</organism>
<dbReference type="Proteomes" id="UP000318416">
    <property type="component" value="Unassembled WGS sequence"/>
</dbReference>
<keyword evidence="2" id="KW-0472">Membrane</keyword>
<evidence type="ECO:0000313" key="4">
    <source>
        <dbReference type="EMBL" id="TWE18979.1"/>
    </source>
</evidence>
<feature type="region of interest" description="Disordered" evidence="1">
    <location>
        <begin position="1"/>
        <end position="100"/>
    </location>
</feature>
<dbReference type="EMBL" id="VIVR01000001">
    <property type="protein sequence ID" value="TWE18979.1"/>
    <property type="molecule type" value="Genomic_DNA"/>
</dbReference>
<dbReference type="SUPFAM" id="SSF49785">
    <property type="entry name" value="Galactose-binding domain-like"/>
    <property type="match status" value="1"/>
</dbReference>
<name>A0A561ETN8_9ACTN</name>
<feature type="transmembrane region" description="Helical" evidence="2">
    <location>
        <begin position="102"/>
        <end position="122"/>
    </location>
</feature>
<reference evidence="4 5" key="1">
    <citation type="submission" date="2019-06" db="EMBL/GenBank/DDBJ databases">
        <title>Sequencing the genomes of 1000 actinobacteria strains.</title>
        <authorList>
            <person name="Klenk H.-P."/>
        </authorList>
    </citation>
    <scope>NUCLEOTIDE SEQUENCE [LARGE SCALE GENOMIC DNA]</scope>
    <source>
        <strain evidence="4 5">DSM 41649</strain>
    </source>
</reference>
<evidence type="ECO:0000259" key="3">
    <source>
        <dbReference type="PROSITE" id="PS51175"/>
    </source>
</evidence>
<accession>A0A561ETN8</accession>
<dbReference type="PROSITE" id="PS51175">
    <property type="entry name" value="CBM6"/>
    <property type="match status" value="1"/>
</dbReference>
<dbReference type="Gene3D" id="2.60.120.260">
    <property type="entry name" value="Galactose-binding domain-like"/>
    <property type="match status" value="1"/>
</dbReference>
<feature type="compositionally biased region" description="Low complexity" evidence="1">
    <location>
        <begin position="130"/>
        <end position="166"/>
    </location>
</feature>
<evidence type="ECO:0000256" key="2">
    <source>
        <dbReference type="SAM" id="Phobius"/>
    </source>
</evidence>
<feature type="region of interest" description="Disordered" evidence="1">
    <location>
        <begin position="126"/>
        <end position="166"/>
    </location>
</feature>
<feature type="domain" description="CBM6" evidence="3">
    <location>
        <begin position="167"/>
        <end position="291"/>
    </location>
</feature>
<keyword evidence="2" id="KW-1133">Transmembrane helix</keyword>
<gene>
    <name evidence="4" type="ORF">FB465_4080</name>
</gene>
<dbReference type="InterPro" id="IPR008979">
    <property type="entry name" value="Galactose-bd-like_sf"/>
</dbReference>
<feature type="compositionally biased region" description="Low complexity" evidence="1">
    <location>
        <begin position="47"/>
        <end position="60"/>
    </location>
</feature>
<evidence type="ECO:0000256" key="1">
    <source>
        <dbReference type="SAM" id="MobiDB-lite"/>
    </source>
</evidence>
<dbReference type="GO" id="GO:0030246">
    <property type="term" value="F:carbohydrate binding"/>
    <property type="evidence" value="ECO:0007669"/>
    <property type="project" value="InterPro"/>
</dbReference>
<protein>
    <recommendedName>
        <fullName evidence="3">CBM6 domain-containing protein</fullName>
    </recommendedName>
</protein>
<evidence type="ECO:0000313" key="5">
    <source>
        <dbReference type="Proteomes" id="UP000318416"/>
    </source>
</evidence>
<dbReference type="InterPro" id="IPR005084">
    <property type="entry name" value="CBM6"/>
</dbReference>
<sequence>MTTAGTNGAPEDSADDDPFAYLYRPADGEAAPSQPRNTSYARPMEVGRAQYGQQPAAPAQPYRPYPQQQPPAAEVPTQQTRYAERSRPQPGEERPSGGRGKAAVIGAVAVVAAIAVGAGIALSGGDAGKPDTSASAHSSAPATPSGSASASASASPTASADPVADASKLQAQNAAPGSGVKGAISADGGYLTLQAGSTVTWTVQAPTGGAYKFWLHFNNSGEDLKAAVAINGKDRDGGVTLKNYSKGNTDPAQAWYSTNIWPELQAGSNTITVSLPAGSSGSVLLDQVALTSMSVEKYPEK</sequence>
<comment type="caution">
    <text evidence="4">The sequence shown here is derived from an EMBL/GenBank/DDBJ whole genome shotgun (WGS) entry which is preliminary data.</text>
</comment>
<keyword evidence="5" id="KW-1185">Reference proteome</keyword>
<proteinExistence type="predicted"/>
<keyword evidence="2" id="KW-0812">Transmembrane</keyword>